<dbReference type="EMBL" id="JTDL01000141">
    <property type="protein sequence ID" value="KHL01385.1"/>
    <property type="molecule type" value="Genomic_DNA"/>
</dbReference>
<dbReference type="SMART" id="SM00342">
    <property type="entry name" value="HTH_ARAC"/>
    <property type="match status" value="1"/>
</dbReference>
<sequence>MDSMRSPAAQRLSFETGDLDAAREQVALNFADHHLAVQSSRSLDFKLDLTMSSRLSVGLLTYGAQISIDAPPMRSCYHVNLPLTGVSTASQHGRRRTVSAGESGVAFLPSGPLSVTWSADQRQYVIRLRKEQLEAYAARLSGQPIQPIDFDLTFDLRSGAAQSLLATAAFVYAELIRPGGIAAIPAACQELEAALMTQLLFVVPSQLSRILHGEASAGRPAKIREALAIIDEDPSAPLTTAQLAAQVGMSLRSLQLGFQEAVGMTPTAYLCGARLDRVHEELLLGANASVTDVAMRWGFFHPGRFAQQYRARFGQLPSQTAGWRAGASR</sequence>
<dbReference type="GO" id="GO:0043565">
    <property type="term" value="F:sequence-specific DNA binding"/>
    <property type="evidence" value="ECO:0007669"/>
    <property type="project" value="InterPro"/>
</dbReference>
<evidence type="ECO:0000256" key="3">
    <source>
        <dbReference type="ARBA" id="ARBA00023163"/>
    </source>
</evidence>
<evidence type="ECO:0000256" key="1">
    <source>
        <dbReference type="ARBA" id="ARBA00023015"/>
    </source>
</evidence>
<keyword evidence="1" id="KW-0805">Transcription regulation</keyword>
<gene>
    <name evidence="5" type="ORF">LK10_16005</name>
</gene>
<keyword evidence="6" id="KW-1185">Reference proteome</keyword>
<dbReference type="InterPro" id="IPR018060">
    <property type="entry name" value="HTH_AraC"/>
</dbReference>
<dbReference type="Pfam" id="PF14525">
    <property type="entry name" value="AraC_binding_2"/>
    <property type="match status" value="1"/>
</dbReference>
<dbReference type="PANTHER" id="PTHR46796:SF12">
    <property type="entry name" value="HTH-TYPE DNA-BINDING TRANSCRIPTIONAL ACTIVATOR EUTR"/>
    <property type="match status" value="1"/>
</dbReference>
<dbReference type="OrthoDB" id="5464689at2"/>
<dbReference type="PROSITE" id="PS01124">
    <property type="entry name" value="HTH_ARAC_FAMILY_2"/>
    <property type="match status" value="1"/>
</dbReference>
<evidence type="ECO:0000313" key="5">
    <source>
        <dbReference type="EMBL" id="KHL01385.1"/>
    </source>
</evidence>
<dbReference type="PANTHER" id="PTHR46796">
    <property type="entry name" value="HTH-TYPE TRANSCRIPTIONAL ACTIVATOR RHAS-RELATED"/>
    <property type="match status" value="1"/>
</dbReference>
<dbReference type="Gene3D" id="1.10.10.60">
    <property type="entry name" value="Homeodomain-like"/>
    <property type="match status" value="1"/>
</dbReference>
<organism evidence="5 6">
    <name type="scientific">Sinomonas humi</name>
    <dbReference type="NCBI Taxonomy" id="1338436"/>
    <lineage>
        <taxon>Bacteria</taxon>
        <taxon>Bacillati</taxon>
        <taxon>Actinomycetota</taxon>
        <taxon>Actinomycetes</taxon>
        <taxon>Micrococcales</taxon>
        <taxon>Micrococcaceae</taxon>
        <taxon>Sinomonas</taxon>
    </lineage>
</organism>
<dbReference type="SUPFAM" id="SSF46689">
    <property type="entry name" value="Homeodomain-like"/>
    <property type="match status" value="2"/>
</dbReference>
<name>A0A0B2ADR8_9MICC</name>
<dbReference type="InterPro" id="IPR018062">
    <property type="entry name" value="HTH_AraC-typ_CS"/>
</dbReference>
<dbReference type="Proteomes" id="UP000030982">
    <property type="component" value="Unassembled WGS sequence"/>
</dbReference>
<protein>
    <submittedName>
        <fullName evidence="5">AraC family transcriptional regulator</fullName>
    </submittedName>
</protein>
<evidence type="ECO:0000259" key="4">
    <source>
        <dbReference type="PROSITE" id="PS01124"/>
    </source>
</evidence>
<feature type="domain" description="HTH araC/xylS-type" evidence="4">
    <location>
        <begin position="224"/>
        <end position="323"/>
    </location>
</feature>
<keyword evidence="2" id="KW-0238">DNA-binding</keyword>
<dbReference type="STRING" id="1338436.LK10_16005"/>
<accession>A0A0B2ADR8</accession>
<dbReference type="InterPro" id="IPR009057">
    <property type="entry name" value="Homeodomain-like_sf"/>
</dbReference>
<evidence type="ECO:0000313" key="6">
    <source>
        <dbReference type="Proteomes" id="UP000030982"/>
    </source>
</evidence>
<dbReference type="GO" id="GO:0003700">
    <property type="term" value="F:DNA-binding transcription factor activity"/>
    <property type="evidence" value="ECO:0007669"/>
    <property type="project" value="InterPro"/>
</dbReference>
<dbReference type="RefSeq" id="WP_043125738.1">
    <property type="nucleotide sequence ID" value="NZ_JTDL01000141.1"/>
</dbReference>
<dbReference type="PROSITE" id="PS00041">
    <property type="entry name" value="HTH_ARAC_FAMILY_1"/>
    <property type="match status" value="1"/>
</dbReference>
<keyword evidence="3" id="KW-0804">Transcription</keyword>
<dbReference type="AlphaFoldDB" id="A0A0B2ADR8"/>
<comment type="caution">
    <text evidence="5">The sequence shown here is derived from an EMBL/GenBank/DDBJ whole genome shotgun (WGS) entry which is preliminary data.</text>
</comment>
<proteinExistence type="predicted"/>
<reference evidence="5 6" key="1">
    <citation type="submission" date="2014-09" db="EMBL/GenBank/DDBJ databases">
        <title>Genome sequence of Sinomonas sp. MUSC 117.</title>
        <authorList>
            <person name="Lee L.-H."/>
        </authorList>
    </citation>
    <scope>NUCLEOTIDE SEQUENCE [LARGE SCALE GENOMIC DNA]</scope>
    <source>
        <strain evidence="5 6">MUSC 117</strain>
    </source>
</reference>
<evidence type="ECO:0000256" key="2">
    <source>
        <dbReference type="ARBA" id="ARBA00023125"/>
    </source>
</evidence>
<dbReference type="InterPro" id="IPR050204">
    <property type="entry name" value="AraC_XylS_family_regulators"/>
</dbReference>
<dbReference type="InterPro" id="IPR035418">
    <property type="entry name" value="AraC-bd_2"/>
</dbReference>
<dbReference type="Pfam" id="PF12833">
    <property type="entry name" value="HTH_18"/>
    <property type="match status" value="1"/>
</dbReference>